<organism evidence="2 3">
    <name type="scientific">Cutaneotrichosporon spelunceum</name>
    <dbReference type="NCBI Taxonomy" id="1672016"/>
    <lineage>
        <taxon>Eukaryota</taxon>
        <taxon>Fungi</taxon>
        <taxon>Dikarya</taxon>
        <taxon>Basidiomycota</taxon>
        <taxon>Agaricomycotina</taxon>
        <taxon>Tremellomycetes</taxon>
        <taxon>Trichosporonales</taxon>
        <taxon>Trichosporonaceae</taxon>
        <taxon>Cutaneotrichosporon</taxon>
    </lineage>
</organism>
<reference evidence="2" key="1">
    <citation type="journal article" date="2023" name="BMC Genomics">
        <title>Chromosome-level genome assemblies of Cutaneotrichosporon spp. (Trichosporonales, Basidiomycota) reveal imbalanced evolution between nucleotide sequences and chromosome synteny.</title>
        <authorList>
            <person name="Kobayashi Y."/>
            <person name="Kayamori A."/>
            <person name="Aoki K."/>
            <person name="Shiwa Y."/>
            <person name="Matsutani M."/>
            <person name="Fujita N."/>
            <person name="Sugita T."/>
            <person name="Iwasaki W."/>
            <person name="Tanaka N."/>
            <person name="Takashima M."/>
        </authorList>
    </citation>
    <scope>NUCLEOTIDE SEQUENCE</scope>
    <source>
        <strain evidence="2">HIS016</strain>
    </source>
</reference>
<feature type="compositionally biased region" description="Basic and acidic residues" evidence="1">
    <location>
        <begin position="632"/>
        <end position="647"/>
    </location>
</feature>
<feature type="compositionally biased region" description="Low complexity" evidence="1">
    <location>
        <begin position="405"/>
        <end position="420"/>
    </location>
</feature>
<accession>A0AAD3TNG8</accession>
<comment type="caution">
    <text evidence="2">The sequence shown here is derived from an EMBL/GenBank/DDBJ whole genome shotgun (WGS) entry which is preliminary data.</text>
</comment>
<protein>
    <submittedName>
        <fullName evidence="2">Uncharacterized protein</fullName>
    </submittedName>
</protein>
<sequence>MLTRRLAGPSRVLLMRQLASAAAAEAPPPAPATLQPSHPAKASRIHPLPPDQLASRMGALVNQVKERGTHRARSDVYESYTSLSPMERASLSPESMRAILRAIVPKHDAGWRAVQRASPRKRKAMNDSLADNWSRKLRTVIAQMVERGIDTRADWQFVLQTLLKVGAVSAVESVWQVMPAKLRTDREFAELRLGTVSRWAKNARDAFVAPRPDELDTAYRAFWDAFTVFQDPRVKTVPITHKILCVASADLAALMQRVGQRSLESARIGDASEAMHRILRVVLEKGYGIDIDAIPSSADLLAERPGQFRAMPPAVLNAVLDHLGLTGMSAHQLFAAFDVLTTESPASNKRAFEEEEDEDVPTLANATAQAESDPERTNWWGRKVNKAADFESAPAPSEESPQIHDSGPAPDAAPSSSTSDLQTTRSVSDYLHQPVWPLHVVPDAMKPAVKEIYNADTVVLLLRAARTEGDWGLLQRILEVCVADAFAADSAWLSAYLATPPAERTNLPRPGRISPEWFATVLAEYTQSYDRHAPRTVPLLEAVVAWTAQKIEVVTAAETPHCEFKVVQGRQHKRIVLPPPNVSPKELRFLRNKRAFIANTYLAQLYRDLDEFAKYLPRAGFQNERRKGWKASARERKAGEATNAKEEEPLDWE</sequence>
<reference evidence="2" key="2">
    <citation type="submission" date="2023-06" db="EMBL/GenBank/DDBJ databases">
        <authorList>
            <person name="Kobayashi Y."/>
            <person name="Kayamori A."/>
            <person name="Aoki K."/>
            <person name="Shiwa Y."/>
            <person name="Fujita N."/>
            <person name="Sugita T."/>
            <person name="Iwasaki W."/>
            <person name="Tanaka N."/>
            <person name="Takashima M."/>
        </authorList>
    </citation>
    <scope>NUCLEOTIDE SEQUENCE</scope>
    <source>
        <strain evidence="2">HIS016</strain>
    </source>
</reference>
<dbReference type="EMBL" id="BTCM01000001">
    <property type="protein sequence ID" value="GMK53674.1"/>
    <property type="molecule type" value="Genomic_DNA"/>
</dbReference>
<feature type="region of interest" description="Disordered" evidence="1">
    <location>
        <begin position="624"/>
        <end position="653"/>
    </location>
</feature>
<feature type="region of interest" description="Disordered" evidence="1">
    <location>
        <begin position="348"/>
        <end position="424"/>
    </location>
</feature>
<evidence type="ECO:0000313" key="3">
    <source>
        <dbReference type="Proteomes" id="UP001222932"/>
    </source>
</evidence>
<keyword evidence="3" id="KW-1185">Reference proteome</keyword>
<feature type="region of interest" description="Disordered" evidence="1">
    <location>
        <begin position="24"/>
        <end position="51"/>
    </location>
</feature>
<evidence type="ECO:0000256" key="1">
    <source>
        <dbReference type="SAM" id="MobiDB-lite"/>
    </source>
</evidence>
<dbReference type="Proteomes" id="UP001222932">
    <property type="component" value="Unassembled WGS sequence"/>
</dbReference>
<name>A0AAD3TNG8_9TREE</name>
<proteinExistence type="predicted"/>
<dbReference type="AlphaFoldDB" id="A0AAD3TNG8"/>
<gene>
    <name evidence="2" type="ORF">CspeluHIS016_0102600</name>
</gene>
<evidence type="ECO:0000313" key="2">
    <source>
        <dbReference type="EMBL" id="GMK53674.1"/>
    </source>
</evidence>